<name>A0ABY2RT68_9PSEU</name>
<dbReference type="EMBL" id="SWMS01000044">
    <property type="protein sequence ID" value="TKG59619.1"/>
    <property type="molecule type" value="Genomic_DNA"/>
</dbReference>
<organism evidence="9 10">
    <name type="scientific">Prauserella endophytica</name>
    <dbReference type="NCBI Taxonomy" id="1592324"/>
    <lineage>
        <taxon>Bacteria</taxon>
        <taxon>Bacillati</taxon>
        <taxon>Actinomycetota</taxon>
        <taxon>Actinomycetes</taxon>
        <taxon>Pseudonocardiales</taxon>
        <taxon>Pseudonocardiaceae</taxon>
        <taxon>Prauserella</taxon>
        <taxon>Prauserella coralliicola group</taxon>
    </lineage>
</organism>
<evidence type="ECO:0000313" key="9">
    <source>
        <dbReference type="EMBL" id="TKG59619.1"/>
    </source>
</evidence>
<evidence type="ECO:0000256" key="7">
    <source>
        <dbReference type="SAM" id="Phobius"/>
    </source>
</evidence>
<protein>
    <recommendedName>
        <fullName evidence="8">Thioredoxin-like fold domain-containing protein</fullName>
    </recommendedName>
</protein>
<comment type="caution">
    <text evidence="9">The sequence shown here is derived from an EMBL/GenBank/DDBJ whole genome shotgun (WGS) entry which is preliminary data.</text>
</comment>
<sequence length="272" mass="29372">MGGAERTARKRRQQQLQQQSAGKQAVAKARKGTDPKRVGIIVGAIVVVAAVVIGGLIWTNSSQNATEGQTIPTTQAQASEYPERRDGLVVVTGNPDAPVTIDVYADFLCPVCRQFEEAYGQEIQQKVAQGQLRLRTHMVPMLVEASDPPGYSLDAANASLLAADAGKFTAFHDSLFANQPEEGKRGYSKEQLIQLGRDLGITDPAFAQGVNSGKFDSQLTAEMERISNDSSLHQDFGNGNRGFGTPTVTHNGKIVDFTDQQWLNKLLSNAQS</sequence>
<dbReference type="PANTHER" id="PTHR13887">
    <property type="entry name" value="GLUTATHIONE S-TRANSFERASE KAPPA"/>
    <property type="match status" value="1"/>
</dbReference>
<dbReference type="InterPro" id="IPR012336">
    <property type="entry name" value="Thioredoxin-like_fold"/>
</dbReference>
<keyword evidence="7" id="KW-0472">Membrane</keyword>
<keyword evidence="10" id="KW-1185">Reference proteome</keyword>
<keyword evidence="5" id="KW-0676">Redox-active center</keyword>
<dbReference type="SUPFAM" id="SSF52833">
    <property type="entry name" value="Thioredoxin-like"/>
    <property type="match status" value="1"/>
</dbReference>
<keyword evidence="4" id="KW-1015">Disulfide bond</keyword>
<feature type="domain" description="Thioredoxin-like fold" evidence="8">
    <location>
        <begin position="90"/>
        <end position="256"/>
    </location>
</feature>
<comment type="similarity">
    <text evidence="1">Belongs to the thioredoxin family. DsbA subfamily.</text>
</comment>
<evidence type="ECO:0000259" key="8">
    <source>
        <dbReference type="Pfam" id="PF13462"/>
    </source>
</evidence>
<gene>
    <name evidence="9" type="ORF">FCN18_36675</name>
</gene>
<evidence type="ECO:0000256" key="3">
    <source>
        <dbReference type="ARBA" id="ARBA00023002"/>
    </source>
</evidence>
<dbReference type="Gene3D" id="3.40.30.10">
    <property type="entry name" value="Glutaredoxin"/>
    <property type="match status" value="1"/>
</dbReference>
<feature type="region of interest" description="Disordered" evidence="6">
    <location>
        <begin position="1"/>
        <end position="30"/>
    </location>
</feature>
<evidence type="ECO:0000313" key="10">
    <source>
        <dbReference type="Proteomes" id="UP000309992"/>
    </source>
</evidence>
<proteinExistence type="inferred from homology"/>
<keyword evidence="7" id="KW-1133">Transmembrane helix</keyword>
<dbReference type="Proteomes" id="UP000309992">
    <property type="component" value="Unassembled WGS sequence"/>
</dbReference>
<evidence type="ECO:0000256" key="2">
    <source>
        <dbReference type="ARBA" id="ARBA00022729"/>
    </source>
</evidence>
<feature type="transmembrane region" description="Helical" evidence="7">
    <location>
        <begin position="38"/>
        <end position="58"/>
    </location>
</feature>
<evidence type="ECO:0000256" key="1">
    <source>
        <dbReference type="ARBA" id="ARBA00005791"/>
    </source>
</evidence>
<dbReference type="InterPro" id="IPR036249">
    <property type="entry name" value="Thioredoxin-like_sf"/>
</dbReference>
<dbReference type="CDD" id="cd02972">
    <property type="entry name" value="DsbA_family"/>
    <property type="match status" value="1"/>
</dbReference>
<evidence type="ECO:0000256" key="4">
    <source>
        <dbReference type="ARBA" id="ARBA00023157"/>
    </source>
</evidence>
<keyword evidence="2" id="KW-0732">Signal</keyword>
<evidence type="ECO:0000256" key="5">
    <source>
        <dbReference type="ARBA" id="ARBA00023284"/>
    </source>
</evidence>
<dbReference type="RefSeq" id="WP_112276569.1">
    <property type="nucleotide sequence ID" value="NZ_SWMS01000044.1"/>
</dbReference>
<keyword evidence="7" id="KW-0812">Transmembrane</keyword>
<dbReference type="PANTHER" id="PTHR13887:SF14">
    <property type="entry name" value="DISULFIDE BOND FORMATION PROTEIN D"/>
    <property type="match status" value="1"/>
</dbReference>
<dbReference type="Pfam" id="PF13462">
    <property type="entry name" value="Thioredoxin_4"/>
    <property type="match status" value="1"/>
</dbReference>
<accession>A0ABY2RT68</accession>
<reference evidence="9 10" key="1">
    <citation type="journal article" date="2015" name="Antonie Van Leeuwenhoek">
        <title>Prauserella endophytica sp. nov., an endophytic actinobacterium isolated from Tamarix taklamakanensis.</title>
        <authorList>
            <person name="Liu J.M."/>
            <person name="Habden X."/>
            <person name="Guo L."/>
            <person name="Tuo L."/>
            <person name="Jiang Z.K."/>
            <person name="Liu S.W."/>
            <person name="Liu X.F."/>
            <person name="Chen L."/>
            <person name="Li R.F."/>
            <person name="Zhang Y.Q."/>
            <person name="Sun C.H."/>
        </authorList>
    </citation>
    <scope>NUCLEOTIDE SEQUENCE [LARGE SCALE GENOMIC DNA]</scope>
    <source>
        <strain evidence="9 10">CGMCC 4.7182</strain>
    </source>
</reference>
<keyword evidence="3" id="KW-0560">Oxidoreductase</keyword>
<evidence type="ECO:0000256" key="6">
    <source>
        <dbReference type="SAM" id="MobiDB-lite"/>
    </source>
</evidence>